<evidence type="ECO:0000313" key="12">
    <source>
        <dbReference type="EMBL" id="KAK2569315.1"/>
    </source>
</evidence>
<evidence type="ECO:0000256" key="5">
    <source>
        <dbReference type="ARBA" id="ARBA00022801"/>
    </source>
</evidence>
<feature type="disulfide bond" evidence="9">
    <location>
        <begin position="311"/>
        <end position="348"/>
    </location>
</feature>
<keyword evidence="5 10" id="KW-0378">Hydrolase</keyword>
<dbReference type="Gene3D" id="2.40.70.10">
    <property type="entry name" value="Acid Proteases"/>
    <property type="match status" value="3"/>
</dbReference>
<feature type="domain" description="Peptidase A1" evidence="11">
    <location>
        <begin position="91"/>
        <end position="389"/>
    </location>
</feature>
<feature type="disulfide bond" evidence="9">
    <location>
        <begin position="285"/>
        <end position="289"/>
    </location>
</feature>
<dbReference type="InterPro" id="IPR001969">
    <property type="entry name" value="Aspartic_peptidase_AS"/>
</dbReference>
<evidence type="ECO:0000256" key="4">
    <source>
        <dbReference type="ARBA" id="ARBA00022750"/>
    </source>
</evidence>
<dbReference type="Proteomes" id="UP001249851">
    <property type="component" value="Unassembled WGS sequence"/>
</dbReference>
<reference evidence="12" key="2">
    <citation type="journal article" date="2023" name="Science">
        <title>Genomic signatures of disease resistance in endangered staghorn corals.</title>
        <authorList>
            <person name="Vollmer S.V."/>
            <person name="Selwyn J.D."/>
            <person name="Despard B.A."/>
            <person name="Roesel C.L."/>
        </authorList>
    </citation>
    <scope>NUCLEOTIDE SEQUENCE</scope>
    <source>
        <strain evidence="12">K2</strain>
    </source>
</reference>
<dbReference type="PRINTS" id="PR00792">
    <property type="entry name" value="PEPSIN"/>
</dbReference>
<keyword evidence="2 10" id="KW-0645">Protease</keyword>
<dbReference type="PANTHER" id="PTHR47966">
    <property type="entry name" value="BETA-SITE APP-CLEAVING ENZYME, ISOFORM A-RELATED"/>
    <property type="match status" value="1"/>
</dbReference>
<reference evidence="12" key="1">
    <citation type="journal article" date="2023" name="G3 (Bethesda)">
        <title>Whole genome assembly and annotation of the endangered Caribbean coral Acropora cervicornis.</title>
        <authorList>
            <person name="Selwyn J.D."/>
            <person name="Vollmer S.V."/>
        </authorList>
    </citation>
    <scope>NUCLEOTIDE SEQUENCE</scope>
    <source>
        <strain evidence="12">K2</strain>
    </source>
</reference>
<evidence type="ECO:0000259" key="11">
    <source>
        <dbReference type="PROSITE" id="PS51767"/>
    </source>
</evidence>
<dbReference type="GO" id="GO:0004190">
    <property type="term" value="F:aspartic-type endopeptidase activity"/>
    <property type="evidence" value="ECO:0007669"/>
    <property type="project" value="UniProtKB-KW"/>
</dbReference>
<evidence type="ECO:0000256" key="6">
    <source>
        <dbReference type="ARBA" id="ARBA00023157"/>
    </source>
</evidence>
<dbReference type="PANTHER" id="PTHR47966:SF51">
    <property type="entry name" value="BETA-SITE APP-CLEAVING ENZYME, ISOFORM A-RELATED"/>
    <property type="match status" value="1"/>
</dbReference>
<comment type="similarity">
    <text evidence="1 10">Belongs to the peptidase A1 family.</text>
</comment>
<dbReference type="FunFam" id="2.40.70.10:FF:000009">
    <property type="entry name" value="Aspartic proteinase A1"/>
    <property type="match status" value="1"/>
</dbReference>
<dbReference type="AlphaFoldDB" id="A0AAD9VCW8"/>
<dbReference type="InterPro" id="IPR021109">
    <property type="entry name" value="Peptidase_aspartic_dom_sf"/>
</dbReference>
<comment type="caution">
    <text evidence="12">The sequence shown here is derived from an EMBL/GenBank/DDBJ whole genome shotgun (WGS) entry which is preliminary data.</text>
</comment>
<protein>
    <submittedName>
        <fullName evidence="12">Lysosomal aspartic protease</fullName>
    </submittedName>
</protein>
<evidence type="ECO:0000256" key="7">
    <source>
        <dbReference type="ARBA" id="ARBA00023180"/>
    </source>
</evidence>
<feature type="active site" evidence="8">
    <location>
        <position position="294"/>
    </location>
</feature>
<dbReference type="Pfam" id="PF07966">
    <property type="entry name" value="A1_Propeptide"/>
    <property type="match status" value="1"/>
</dbReference>
<dbReference type="SUPFAM" id="SSF50630">
    <property type="entry name" value="Acid proteases"/>
    <property type="match status" value="1"/>
</dbReference>
<dbReference type="InterPro" id="IPR001461">
    <property type="entry name" value="Aspartic_peptidase_A1"/>
</dbReference>
<dbReference type="PROSITE" id="PS51767">
    <property type="entry name" value="PEPTIDASE_A1"/>
    <property type="match status" value="1"/>
</dbReference>
<evidence type="ECO:0000256" key="8">
    <source>
        <dbReference type="PIRSR" id="PIRSR601461-1"/>
    </source>
</evidence>
<dbReference type="FunFam" id="2.40.70.10:FF:000044">
    <property type="entry name" value="Lysosomal aspartic protease"/>
    <property type="match status" value="1"/>
</dbReference>
<dbReference type="InterPro" id="IPR012848">
    <property type="entry name" value="Aspartic_peptidase_N"/>
</dbReference>
<keyword evidence="3" id="KW-0732">Signal</keyword>
<proteinExistence type="inferred from homology"/>
<dbReference type="Pfam" id="PF00026">
    <property type="entry name" value="Asp"/>
    <property type="match status" value="1"/>
</dbReference>
<evidence type="ECO:0000256" key="1">
    <source>
        <dbReference type="ARBA" id="ARBA00007447"/>
    </source>
</evidence>
<gene>
    <name evidence="12" type="ORF">P5673_006231</name>
</gene>
<dbReference type="EMBL" id="JARQWQ010000010">
    <property type="protein sequence ID" value="KAK2569315.1"/>
    <property type="molecule type" value="Genomic_DNA"/>
</dbReference>
<evidence type="ECO:0000256" key="3">
    <source>
        <dbReference type="ARBA" id="ARBA00022729"/>
    </source>
</evidence>
<keyword evidence="7" id="KW-0325">Glycoprotein</keyword>
<evidence type="ECO:0000313" key="13">
    <source>
        <dbReference type="Proteomes" id="UP001249851"/>
    </source>
</evidence>
<evidence type="ECO:0000256" key="10">
    <source>
        <dbReference type="RuleBase" id="RU000454"/>
    </source>
</evidence>
<keyword evidence="13" id="KW-1185">Reference proteome</keyword>
<name>A0AAD9VCW8_ACRCE</name>
<evidence type="ECO:0000256" key="2">
    <source>
        <dbReference type="ARBA" id="ARBA00022670"/>
    </source>
</evidence>
<organism evidence="12 13">
    <name type="scientific">Acropora cervicornis</name>
    <name type="common">Staghorn coral</name>
    <dbReference type="NCBI Taxonomy" id="6130"/>
    <lineage>
        <taxon>Eukaryota</taxon>
        <taxon>Metazoa</taxon>
        <taxon>Cnidaria</taxon>
        <taxon>Anthozoa</taxon>
        <taxon>Hexacorallia</taxon>
        <taxon>Scleractinia</taxon>
        <taxon>Astrocoeniina</taxon>
        <taxon>Acroporidae</taxon>
        <taxon>Acropora</taxon>
    </lineage>
</organism>
<sequence>MWLISILGNAFVVRAGTMEGSAFFLSLCILSLSQAAIRIPLHKIRSARDALREVGISQNELLEKAEKESHMKYTVEYGSPEPLSNYLDAQYYGEIEIGTPGQKFKVVFDTGSSNLWVPSKKCPYSDIACLLHNKYDSSASSTYQKNGTAFSIRYGSGSMKGFLSTDVVAGLADQHQTFAEATSEPGVAFVAAKFDGILGMAYETISVDGVTPVFQNMVKQGLVKSPVFCFYLNRNPSGTPGGELILGGSDPKHYTGDFTYIPVSKRGYWQFKMDGVLLNGEPVFCNGSCQAIADTGTSLIGGPKAEYIIDCSKIDSLPPIDFVLAGKKFTLTGKDYVLKVTVLGQTQCISGFLGIDIPPPAGPLWILGDVFIGRYYTEFDLGNNRVGFAQSV</sequence>
<dbReference type="GO" id="GO:0006508">
    <property type="term" value="P:proteolysis"/>
    <property type="evidence" value="ECO:0007669"/>
    <property type="project" value="UniProtKB-KW"/>
</dbReference>
<evidence type="ECO:0000256" key="9">
    <source>
        <dbReference type="PIRSR" id="PIRSR601461-2"/>
    </source>
</evidence>
<dbReference type="PROSITE" id="PS00141">
    <property type="entry name" value="ASP_PROTEASE"/>
    <property type="match status" value="1"/>
</dbReference>
<feature type="active site" evidence="8">
    <location>
        <position position="109"/>
    </location>
</feature>
<dbReference type="InterPro" id="IPR033121">
    <property type="entry name" value="PEPTIDASE_A1"/>
</dbReference>
<accession>A0AAD9VCW8</accession>
<keyword evidence="4 10" id="KW-0064">Aspartyl protease</keyword>
<keyword evidence="6 9" id="KW-1015">Disulfide bond</keyword>
<feature type="disulfide bond" evidence="9">
    <location>
        <begin position="122"/>
        <end position="129"/>
    </location>
</feature>